<reference evidence="8" key="1">
    <citation type="journal article" date="2019" name="Int. J. Syst. Evol. Microbiol.">
        <title>The Global Catalogue of Microorganisms (GCM) 10K type strain sequencing project: providing services to taxonomists for standard genome sequencing and annotation.</title>
        <authorList>
            <consortium name="The Broad Institute Genomics Platform"/>
            <consortium name="The Broad Institute Genome Sequencing Center for Infectious Disease"/>
            <person name="Wu L."/>
            <person name="Ma J."/>
        </authorList>
    </citation>
    <scope>NUCLEOTIDE SEQUENCE [LARGE SCALE GENOMIC DNA]</scope>
    <source>
        <strain evidence="8">JCM 4358</strain>
    </source>
</reference>
<evidence type="ECO:0000256" key="4">
    <source>
        <dbReference type="ARBA" id="ARBA00022691"/>
    </source>
</evidence>
<evidence type="ECO:0000256" key="5">
    <source>
        <dbReference type="ARBA" id="ARBA00022747"/>
    </source>
</evidence>
<name>A0ABP5W7T2_9ACTN</name>
<dbReference type="EC" id="2.1.1.37" evidence="1"/>
<dbReference type="EMBL" id="BAAASE010000013">
    <property type="protein sequence ID" value="GAA2421955.1"/>
    <property type="molecule type" value="Genomic_DNA"/>
</dbReference>
<dbReference type="GO" id="GO:0008168">
    <property type="term" value="F:methyltransferase activity"/>
    <property type="evidence" value="ECO:0007669"/>
    <property type="project" value="UniProtKB-KW"/>
</dbReference>
<keyword evidence="5" id="KW-0680">Restriction system</keyword>
<keyword evidence="2 6" id="KW-0489">Methyltransferase</keyword>
<dbReference type="PANTHER" id="PTHR10629">
    <property type="entry name" value="CYTOSINE-SPECIFIC METHYLTRANSFERASE"/>
    <property type="match status" value="1"/>
</dbReference>
<accession>A0ABP5W7T2</accession>
<keyword evidence="8" id="KW-1185">Reference proteome</keyword>
<evidence type="ECO:0000256" key="6">
    <source>
        <dbReference type="PROSITE-ProRule" id="PRU01016"/>
    </source>
</evidence>
<dbReference type="PANTHER" id="PTHR10629:SF52">
    <property type="entry name" value="DNA (CYTOSINE-5)-METHYLTRANSFERASE 1"/>
    <property type="match status" value="1"/>
</dbReference>
<dbReference type="Gene3D" id="3.90.120.10">
    <property type="entry name" value="DNA Methylase, subunit A, domain 2"/>
    <property type="match status" value="1"/>
</dbReference>
<dbReference type="InterPro" id="IPR001525">
    <property type="entry name" value="C5_MeTfrase"/>
</dbReference>
<dbReference type="PRINTS" id="PR00105">
    <property type="entry name" value="C5METTRFRASE"/>
</dbReference>
<gene>
    <name evidence="7" type="ORF">GCM10010255_73570</name>
</gene>
<proteinExistence type="inferred from homology"/>
<sequence length="374" mass="40324">MGRSVRRREDGRYVGDDGRQQYMTWGSTTATANRGNIDPSGRLTSLEVCAGAGGLALGLEQAGFDPVLLIESCPIACETLRSNRPHWDVRELDLLDFDPAEDQQVYDIHLLSGGLPRVKSPAAVARTRGDDAELSVLKAAVDLVYGVQPRAILLENVSELITKCDYQPIRELIGEELGHLGYRFCWHVLNAKDFGVPQSREVGLLVAFKGDLIDRFEWPKPEAEPAPTVGETLQDSMGARGWTDAAKWAAQADVVAPTIVGGSWDRGGADLGPTGAKQKWERMGVDGVTVADRVPDAAFSWNPASGRRGRVPLTVDQVALLQGFPPDWHIAGLKTARYRQVGNATPPPLAQALGESIAKVLRTGDDGTVRATGG</sequence>
<dbReference type="InterPro" id="IPR029063">
    <property type="entry name" value="SAM-dependent_MTases_sf"/>
</dbReference>
<evidence type="ECO:0000256" key="2">
    <source>
        <dbReference type="ARBA" id="ARBA00022603"/>
    </source>
</evidence>
<dbReference type="PROSITE" id="PS51679">
    <property type="entry name" value="SAM_MT_C5"/>
    <property type="match status" value="1"/>
</dbReference>
<evidence type="ECO:0000313" key="8">
    <source>
        <dbReference type="Proteomes" id="UP001499986"/>
    </source>
</evidence>
<evidence type="ECO:0000256" key="1">
    <source>
        <dbReference type="ARBA" id="ARBA00011975"/>
    </source>
</evidence>
<keyword evidence="4 6" id="KW-0949">S-adenosyl-L-methionine</keyword>
<dbReference type="Pfam" id="PF00145">
    <property type="entry name" value="DNA_methylase"/>
    <property type="match status" value="1"/>
</dbReference>
<comment type="caution">
    <text evidence="6">Lacks conserved residue(s) required for the propagation of feature annotation.</text>
</comment>
<comment type="caution">
    <text evidence="7">The sequence shown here is derived from an EMBL/GenBank/DDBJ whole genome shotgun (WGS) entry which is preliminary data.</text>
</comment>
<organism evidence="7 8">
    <name type="scientific">Streptomyces coeruleofuscus</name>
    <dbReference type="NCBI Taxonomy" id="66879"/>
    <lineage>
        <taxon>Bacteria</taxon>
        <taxon>Bacillati</taxon>
        <taxon>Actinomycetota</taxon>
        <taxon>Actinomycetes</taxon>
        <taxon>Kitasatosporales</taxon>
        <taxon>Streptomycetaceae</taxon>
        <taxon>Streptomyces</taxon>
    </lineage>
</organism>
<dbReference type="Gene3D" id="3.40.50.150">
    <property type="entry name" value="Vaccinia Virus protein VP39"/>
    <property type="match status" value="1"/>
</dbReference>
<dbReference type="Proteomes" id="UP001499986">
    <property type="component" value="Unassembled WGS sequence"/>
</dbReference>
<dbReference type="InterPro" id="IPR050390">
    <property type="entry name" value="C5-Methyltransferase"/>
</dbReference>
<evidence type="ECO:0000313" key="7">
    <source>
        <dbReference type="EMBL" id="GAA2421955.1"/>
    </source>
</evidence>
<comment type="similarity">
    <text evidence="6">Belongs to the class I-like SAM-binding methyltransferase superfamily. C5-methyltransferase family.</text>
</comment>
<evidence type="ECO:0000256" key="3">
    <source>
        <dbReference type="ARBA" id="ARBA00022679"/>
    </source>
</evidence>
<keyword evidence="3 6" id="KW-0808">Transferase</keyword>
<dbReference type="SUPFAM" id="SSF53335">
    <property type="entry name" value="S-adenosyl-L-methionine-dependent methyltransferases"/>
    <property type="match status" value="1"/>
</dbReference>
<protein>
    <recommendedName>
        <fullName evidence="1">DNA (cytosine-5-)-methyltransferase</fullName>
        <ecNumber evidence="1">2.1.1.37</ecNumber>
    </recommendedName>
</protein>
<dbReference type="GO" id="GO:0032259">
    <property type="term" value="P:methylation"/>
    <property type="evidence" value="ECO:0007669"/>
    <property type="project" value="UniProtKB-KW"/>
</dbReference>